<evidence type="ECO:0000313" key="3">
    <source>
        <dbReference type="Proteomes" id="UP001597262"/>
    </source>
</evidence>
<proteinExistence type="predicted"/>
<feature type="transmembrane region" description="Helical" evidence="1">
    <location>
        <begin position="96"/>
        <end position="129"/>
    </location>
</feature>
<feature type="transmembrane region" description="Helical" evidence="1">
    <location>
        <begin position="51"/>
        <end position="75"/>
    </location>
</feature>
<name>A0ABW3S3V3_9BACL</name>
<dbReference type="RefSeq" id="WP_379321606.1">
    <property type="nucleotide sequence ID" value="NZ_JBHTLM010000026.1"/>
</dbReference>
<reference evidence="3" key="1">
    <citation type="journal article" date="2019" name="Int. J. Syst. Evol. Microbiol.">
        <title>The Global Catalogue of Microorganisms (GCM) 10K type strain sequencing project: providing services to taxonomists for standard genome sequencing and annotation.</title>
        <authorList>
            <consortium name="The Broad Institute Genomics Platform"/>
            <consortium name="The Broad Institute Genome Sequencing Center for Infectious Disease"/>
            <person name="Wu L."/>
            <person name="Ma J."/>
        </authorList>
    </citation>
    <scope>NUCLEOTIDE SEQUENCE [LARGE SCALE GENOMIC DNA]</scope>
    <source>
        <strain evidence="3">CCUG 59189</strain>
    </source>
</reference>
<evidence type="ECO:0000313" key="2">
    <source>
        <dbReference type="EMBL" id="MFD1179178.1"/>
    </source>
</evidence>
<dbReference type="EMBL" id="JBHTLM010000026">
    <property type="protein sequence ID" value="MFD1179178.1"/>
    <property type="molecule type" value="Genomic_DNA"/>
</dbReference>
<feature type="transmembrane region" description="Helical" evidence="1">
    <location>
        <begin position="21"/>
        <end position="39"/>
    </location>
</feature>
<dbReference type="PROSITE" id="PS51257">
    <property type="entry name" value="PROKAR_LIPOPROTEIN"/>
    <property type="match status" value="1"/>
</dbReference>
<keyword evidence="1" id="KW-0812">Transmembrane</keyword>
<organism evidence="2 3">
    <name type="scientific">Paenibacillus puldeungensis</name>
    <dbReference type="NCBI Taxonomy" id="696536"/>
    <lineage>
        <taxon>Bacteria</taxon>
        <taxon>Bacillati</taxon>
        <taxon>Bacillota</taxon>
        <taxon>Bacilli</taxon>
        <taxon>Bacillales</taxon>
        <taxon>Paenibacillaceae</taxon>
        <taxon>Paenibacillus</taxon>
    </lineage>
</organism>
<gene>
    <name evidence="2" type="ORF">ACFQ3W_23195</name>
</gene>
<feature type="transmembrane region" description="Helical" evidence="1">
    <location>
        <begin position="141"/>
        <end position="159"/>
    </location>
</feature>
<feature type="transmembrane region" description="Helical" evidence="1">
    <location>
        <begin position="214"/>
        <end position="233"/>
    </location>
</feature>
<accession>A0ABW3S3V3</accession>
<keyword evidence="1" id="KW-0472">Membrane</keyword>
<feature type="transmembrane region" description="Helical" evidence="1">
    <location>
        <begin position="166"/>
        <end position="194"/>
    </location>
</feature>
<comment type="caution">
    <text evidence="2">The sequence shown here is derived from an EMBL/GenBank/DDBJ whole genome shotgun (WGS) entry which is preliminary data.</text>
</comment>
<keyword evidence="3" id="KW-1185">Reference proteome</keyword>
<dbReference type="CDD" id="cd21809">
    <property type="entry name" value="ABC-2_lan_permease-like"/>
    <property type="match status" value="1"/>
</dbReference>
<evidence type="ECO:0000256" key="1">
    <source>
        <dbReference type="SAM" id="Phobius"/>
    </source>
</evidence>
<dbReference type="Proteomes" id="UP001597262">
    <property type="component" value="Unassembled WGS sequence"/>
</dbReference>
<protein>
    <submittedName>
        <fullName evidence="2">ABC transporter permease</fullName>
    </submittedName>
</protein>
<dbReference type="Pfam" id="PF12730">
    <property type="entry name" value="ABC2_membrane_4"/>
    <property type="match status" value="1"/>
</dbReference>
<sequence length="243" mass="27314">MLKRCIQAEWMKMRHSYLWPILIALPVFSTLLGCANYYMNRAALTNGWYSLWTQVSLFYGEFFLPVLIAICCAYVCRLEHMNKNWNMVMTAPVSAASIFISKLTIVGTLIFLVQILFTVLYLVAGYVLSMPFAVPEETVGWVFRGWIAAITISSVQLALSLRIKSFALPIGISVCAVFIGIGLYVGNIGMIFPYSLLTIGMGVLSQEKLTSMQTIQFFVMNLVFLMLVSALSIRRLKRNDVNA</sequence>
<keyword evidence="1" id="KW-1133">Transmembrane helix</keyword>